<keyword evidence="3" id="KW-1185">Reference proteome</keyword>
<dbReference type="AlphaFoldDB" id="A0A517DPE4"/>
<evidence type="ECO:0000313" key="2">
    <source>
        <dbReference type="EMBL" id="QDR79167.1"/>
    </source>
</evidence>
<sequence>MAESKQSETNLNTPQAQTNPDYQQGADIDNAGAVYQESGLDATQDALRSEELKPGNKHATDSLVARMLWGHEEKVNLNVRVSEDGSLDLNDDVR</sequence>
<dbReference type="Proteomes" id="UP000320776">
    <property type="component" value="Chromosome"/>
</dbReference>
<dbReference type="RefSeq" id="WP_144348853.1">
    <property type="nucleotide sequence ID" value="NZ_CP036259.1"/>
</dbReference>
<evidence type="ECO:0000256" key="1">
    <source>
        <dbReference type="SAM" id="MobiDB-lite"/>
    </source>
</evidence>
<dbReference type="KEGG" id="sted:SPTER_04350"/>
<accession>A0A517DPE4</accession>
<protein>
    <submittedName>
        <fullName evidence="2">Uncharacterized protein</fullName>
    </submittedName>
</protein>
<dbReference type="OrthoDB" id="1683305at2"/>
<evidence type="ECO:0000313" key="3">
    <source>
        <dbReference type="Proteomes" id="UP000320776"/>
    </source>
</evidence>
<proteinExistence type="predicted"/>
<reference evidence="2 3" key="1">
    <citation type="submission" date="2019-02" db="EMBL/GenBank/DDBJ databases">
        <title>Closed genome of Sporomusa termitida DSM 4440.</title>
        <authorList>
            <person name="Poehlein A."/>
            <person name="Daniel R."/>
        </authorList>
    </citation>
    <scope>NUCLEOTIDE SEQUENCE [LARGE SCALE GENOMIC DNA]</scope>
    <source>
        <strain evidence="2 3">DSM 4440</strain>
    </source>
</reference>
<feature type="compositionally biased region" description="Polar residues" evidence="1">
    <location>
        <begin position="7"/>
        <end position="22"/>
    </location>
</feature>
<name>A0A517DPE4_9FIRM</name>
<feature type="compositionally biased region" description="Basic and acidic residues" evidence="1">
    <location>
        <begin position="47"/>
        <end position="57"/>
    </location>
</feature>
<feature type="region of interest" description="Disordered" evidence="1">
    <location>
        <begin position="1"/>
        <end position="57"/>
    </location>
</feature>
<dbReference type="EMBL" id="CP036259">
    <property type="protein sequence ID" value="QDR79167.1"/>
    <property type="molecule type" value="Genomic_DNA"/>
</dbReference>
<organism evidence="2 3">
    <name type="scientific">Sporomusa termitida</name>
    <dbReference type="NCBI Taxonomy" id="2377"/>
    <lineage>
        <taxon>Bacteria</taxon>
        <taxon>Bacillati</taxon>
        <taxon>Bacillota</taxon>
        <taxon>Negativicutes</taxon>
        <taxon>Selenomonadales</taxon>
        <taxon>Sporomusaceae</taxon>
        <taxon>Sporomusa</taxon>
    </lineage>
</organism>
<gene>
    <name evidence="2" type="ORF">SPTER_04350</name>
</gene>